<name>A0ABQ8UGB1_9EUKA</name>
<feature type="transmembrane region" description="Helical" evidence="2">
    <location>
        <begin position="146"/>
        <end position="169"/>
    </location>
</feature>
<accession>A0ABQ8UGB1</accession>
<evidence type="ECO:0000313" key="3">
    <source>
        <dbReference type="EMBL" id="KAJ4457173.1"/>
    </source>
</evidence>
<evidence type="ECO:0000256" key="2">
    <source>
        <dbReference type="SAM" id="Phobius"/>
    </source>
</evidence>
<keyword evidence="2" id="KW-1133">Transmembrane helix</keyword>
<dbReference type="Proteomes" id="UP001141327">
    <property type="component" value="Unassembled WGS sequence"/>
</dbReference>
<proteinExistence type="predicted"/>
<gene>
    <name evidence="3" type="ORF">PAPYR_7475</name>
</gene>
<feature type="transmembrane region" description="Helical" evidence="2">
    <location>
        <begin position="67"/>
        <end position="89"/>
    </location>
</feature>
<feature type="compositionally biased region" description="Polar residues" evidence="1">
    <location>
        <begin position="199"/>
        <end position="214"/>
    </location>
</feature>
<keyword evidence="4" id="KW-1185">Reference proteome</keyword>
<comment type="caution">
    <text evidence="3">The sequence shown here is derived from an EMBL/GenBank/DDBJ whole genome shotgun (WGS) entry which is preliminary data.</text>
</comment>
<sequence>MAIQRSLVPLVFDNPDGSIACYVTLEYQQECEYKKRINAFLDESMHILQRLDAAPGQRQQSLRARRFHISILYSLVVLDFSLVIGMSIYDALVLHGQLDEINPSFLPLPAYATLLALHSLFSVLLVTCGLWAFINRSADATRLFSKLAAVGAAGSMCLVLTSLICEVYLCLCTVRIAECAFTRTGRNDLWPAPPLVRPATSTGANSRLQASTGEAGSLGRVRARRGVRPRFGPDAAASHGGGLGPRNLAPALEEQVGLLAEAAEQQ</sequence>
<feature type="region of interest" description="Disordered" evidence="1">
    <location>
        <begin position="198"/>
        <end position="248"/>
    </location>
</feature>
<keyword evidence="2" id="KW-0472">Membrane</keyword>
<dbReference type="EMBL" id="JAPMOS010000053">
    <property type="protein sequence ID" value="KAJ4457173.1"/>
    <property type="molecule type" value="Genomic_DNA"/>
</dbReference>
<evidence type="ECO:0000256" key="1">
    <source>
        <dbReference type="SAM" id="MobiDB-lite"/>
    </source>
</evidence>
<keyword evidence="2" id="KW-0812">Transmembrane</keyword>
<reference evidence="3" key="1">
    <citation type="journal article" date="2022" name="bioRxiv">
        <title>Genomics of Preaxostyla Flagellates Illuminates Evolutionary Transitions and the Path Towards Mitochondrial Loss.</title>
        <authorList>
            <person name="Novak L.V.F."/>
            <person name="Treitli S.C."/>
            <person name="Pyrih J."/>
            <person name="Halakuc P."/>
            <person name="Pipaliya S.V."/>
            <person name="Vacek V."/>
            <person name="Brzon O."/>
            <person name="Soukal P."/>
            <person name="Eme L."/>
            <person name="Dacks J.B."/>
            <person name="Karnkowska A."/>
            <person name="Elias M."/>
            <person name="Hampl V."/>
        </authorList>
    </citation>
    <scope>NUCLEOTIDE SEQUENCE</scope>
    <source>
        <strain evidence="3">RCP-MX</strain>
    </source>
</reference>
<protein>
    <submittedName>
        <fullName evidence="3">Uncharacterized protein</fullName>
    </submittedName>
</protein>
<organism evidence="3 4">
    <name type="scientific">Paratrimastix pyriformis</name>
    <dbReference type="NCBI Taxonomy" id="342808"/>
    <lineage>
        <taxon>Eukaryota</taxon>
        <taxon>Metamonada</taxon>
        <taxon>Preaxostyla</taxon>
        <taxon>Paratrimastigidae</taxon>
        <taxon>Paratrimastix</taxon>
    </lineage>
</organism>
<feature type="transmembrane region" description="Helical" evidence="2">
    <location>
        <begin position="109"/>
        <end position="134"/>
    </location>
</feature>
<evidence type="ECO:0000313" key="4">
    <source>
        <dbReference type="Proteomes" id="UP001141327"/>
    </source>
</evidence>